<comment type="caution">
    <text evidence="1">The sequence shown here is derived from an EMBL/GenBank/DDBJ whole genome shotgun (WGS) entry which is preliminary data.</text>
</comment>
<evidence type="ECO:0000313" key="2">
    <source>
        <dbReference type="Proteomes" id="UP000692954"/>
    </source>
</evidence>
<dbReference type="OrthoDB" id="284200at2759"/>
<sequence length="161" mass="19501">MKNLKLTNYEEFKTTYLGNDKIKVFKYFYQYNNCFGYISQEDMEDCRNAELLEKARTYGAFISMNCLMLTLDKTLLRRSSFRMSKFLFQYGVLPLMSFKITKNYFCRDVEQTFHDMAEKYQFSLDKFHESMELMARAVEANRYDEFLEKGVDFDWRTIKNE</sequence>
<name>A0A8S1P8C7_9CILI</name>
<keyword evidence="2" id="KW-1185">Reference proteome</keyword>
<gene>
    <name evidence="1" type="ORF">PSON_ATCC_30995.1.T0710277</name>
</gene>
<reference evidence="1" key="1">
    <citation type="submission" date="2021-01" db="EMBL/GenBank/DDBJ databases">
        <authorList>
            <consortium name="Genoscope - CEA"/>
            <person name="William W."/>
        </authorList>
    </citation>
    <scope>NUCLEOTIDE SEQUENCE</scope>
</reference>
<protein>
    <submittedName>
        <fullName evidence="1">Uncharacterized protein</fullName>
    </submittedName>
</protein>
<dbReference type="Proteomes" id="UP000692954">
    <property type="component" value="Unassembled WGS sequence"/>
</dbReference>
<organism evidence="1 2">
    <name type="scientific">Paramecium sonneborni</name>
    <dbReference type="NCBI Taxonomy" id="65129"/>
    <lineage>
        <taxon>Eukaryota</taxon>
        <taxon>Sar</taxon>
        <taxon>Alveolata</taxon>
        <taxon>Ciliophora</taxon>
        <taxon>Intramacronucleata</taxon>
        <taxon>Oligohymenophorea</taxon>
        <taxon>Peniculida</taxon>
        <taxon>Parameciidae</taxon>
        <taxon>Paramecium</taxon>
    </lineage>
</organism>
<proteinExistence type="predicted"/>
<dbReference type="AlphaFoldDB" id="A0A8S1P8C7"/>
<dbReference type="EMBL" id="CAJJDN010000071">
    <property type="protein sequence ID" value="CAD8099356.1"/>
    <property type="molecule type" value="Genomic_DNA"/>
</dbReference>
<evidence type="ECO:0000313" key="1">
    <source>
        <dbReference type="EMBL" id="CAD8099356.1"/>
    </source>
</evidence>
<accession>A0A8S1P8C7</accession>